<dbReference type="Pfam" id="PF03142">
    <property type="entry name" value="Chitin_synth_2"/>
    <property type="match status" value="1"/>
</dbReference>
<dbReference type="SUPFAM" id="SSF53448">
    <property type="entry name" value="Nucleotide-diphospho-sugar transferases"/>
    <property type="match status" value="1"/>
</dbReference>
<reference evidence="7" key="2">
    <citation type="submission" date="2025-09" db="UniProtKB">
        <authorList>
            <consortium name="Ensembl"/>
        </authorList>
    </citation>
    <scope>IDENTIFICATION</scope>
</reference>
<dbReference type="InterPro" id="IPR004835">
    <property type="entry name" value="Chitin_synth"/>
</dbReference>
<name>A0A8C4QL89_EPTBU</name>
<keyword evidence="3" id="KW-0328">Glycosyltransferase</keyword>
<evidence type="ECO:0000256" key="6">
    <source>
        <dbReference type="ARBA" id="ARBA00023136"/>
    </source>
</evidence>
<accession>A0A8C4QL89</accession>
<dbReference type="Proteomes" id="UP000694388">
    <property type="component" value="Unplaced"/>
</dbReference>
<comment type="subcellular location">
    <subcellularLocation>
        <location evidence="1">Membrane</location>
        <topology evidence="1">Multi-pass membrane protein</topology>
    </subcellularLocation>
</comment>
<organism evidence="7 8">
    <name type="scientific">Eptatretus burgeri</name>
    <name type="common">Inshore hagfish</name>
    <dbReference type="NCBI Taxonomy" id="7764"/>
    <lineage>
        <taxon>Eukaryota</taxon>
        <taxon>Metazoa</taxon>
        <taxon>Chordata</taxon>
        <taxon>Craniata</taxon>
        <taxon>Vertebrata</taxon>
        <taxon>Cyclostomata</taxon>
        <taxon>Myxini</taxon>
        <taxon>Myxiniformes</taxon>
        <taxon>Myxinidae</taxon>
        <taxon>Eptatretinae</taxon>
        <taxon>Eptatretus</taxon>
    </lineage>
</organism>
<evidence type="ECO:0000256" key="1">
    <source>
        <dbReference type="ARBA" id="ARBA00004141"/>
    </source>
</evidence>
<dbReference type="GO" id="GO:0006031">
    <property type="term" value="P:chitin biosynthetic process"/>
    <property type="evidence" value="ECO:0007669"/>
    <property type="project" value="TreeGrafter"/>
</dbReference>
<dbReference type="PANTHER" id="PTHR22914:SF42">
    <property type="entry name" value="CHITIN SYNTHASE"/>
    <property type="match status" value="1"/>
</dbReference>
<evidence type="ECO:0000256" key="3">
    <source>
        <dbReference type="ARBA" id="ARBA00022676"/>
    </source>
</evidence>
<dbReference type="EC" id="2.4.1.16" evidence="2"/>
<dbReference type="OMA" id="HINEYVQ"/>
<evidence type="ECO:0000256" key="4">
    <source>
        <dbReference type="ARBA" id="ARBA00022692"/>
    </source>
</evidence>
<evidence type="ECO:0000256" key="5">
    <source>
        <dbReference type="ARBA" id="ARBA00022989"/>
    </source>
</evidence>
<evidence type="ECO:0000256" key="2">
    <source>
        <dbReference type="ARBA" id="ARBA00012543"/>
    </source>
</evidence>
<evidence type="ECO:0000313" key="7">
    <source>
        <dbReference type="Ensembl" id="ENSEBUP00000017198.1"/>
    </source>
</evidence>
<dbReference type="GO" id="GO:0016020">
    <property type="term" value="C:membrane"/>
    <property type="evidence" value="ECO:0007669"/>
    <property type="project" value="UniProtKB-SubCell"/>
</dbReference>
<reference evidence="7" key="1">
    <citation type="submission" date="2025-08" db="UniProtKB">
        <authorList>
            <consortium name="Ensembl"/>
        </authorList>
    </citation>
    <scope>IDENTIFICATION</scope>
</reference>
<sequence length="287" mass="34004">MNSLDRMSDKRQMKQTLGKKFREVQQMRQDKYHREPYNIEAHIFFDDAFSKTNGVKHINEYVQLLVKVIIEVYGIFHRRKEEEYWNSIGTPEFERENKPIRYRGKFMKTKYGARLVFQMPCKNKLYVHLKDKDLIRHRKRWSQVMYLYYLLGWKSTMIINKEARKNKREHTYILALDGDTDFQPSAVSMLVDCLRRDPHVGAACGRIHPTGMGPLVWYQKFEYAVGHWLQKTAEHVLGCVLCSPGCFSLFRGTAIMDKNVLKTYTTVAGAASEYVQYDQGENYNWER</sequence>
<keyword evidence="4" id="KW-0812">Transmembrane</keyword>
<keyword evidence="5" id="KW-1133">Transmembrane helix</keyword>
<proteinExistence type="predicted"/>
<keyword evidence="8" id="KW-1185">Reference proteome</keyword>
<dbReference type="GeneTree" id="ENSGT00530000064569"/>
<dbReference type="PANTHER" id="PTHR22914">
    <property type="entry name" value="CHITIN SYNTHASE"/>
    <property type="match status" value="1"/>
</dbReference>
<dbReference type="GO" id="GO:0071944">
    <property type="term" value="C:cell periphery"/>
    <property type="evidence" value="ECO:0007669"/>
    <property type="project" value="TreeGrafter"/>
</dbReference>
<dbReference type="AlphaFoldDB" id="A0A8C4QL89"/>
<dbReference type="InterPro" id="IPR029044">
    <property type="entry name" value="Nucleotide-diphossugar_trans"/>
</dbReference>
<protein>
    <recommendedName>
        <fullName evidence="2">chitin synthase</fullName>
        <ecNumber evidence="2">2.4.1.16</ecNumber>
    </recommendedName>
</protein>
<dbReference type="Ensembl" id="ENSEBUT00000017774.1">
    <property type="protein sequence ID" value="ENSEBUP00000017198.1"/>
    <property type="gene ID" value="ENSEBUG00000010750.1"/>
</dbReference>
<evidence type="ECO:0000313" key="8">
    <source>
        <dbReference type="Proteomes" id="UP000694388"/>
    </source>
</evidence>
<keyword evidence="6" id="KW-0472">Membrane</keyword>
<keyword evidence="3" id="KW-0808">Transferase</keyword>
<dbReference type="GO" id="GO:0004100">
    <property type="term" value="F:chitin synthase activity"/>
    <property type="evidence" value="ECO:0007669"/>
    <property type="project" value="UniProtKB-EC"/>
</dbReference>